<dbReference type="HOGENOM" id="CLU_040115_0_0_1"/>
<dbReference type="Proteomes" id="UP000005238">
    <property type="component" value="Unassembled WGS sequence"/>
</dbReference>
<feature type="region of interest" description="Disordered" evidence="1">
    <location>
        <begin position="57"/>
        <end position="111"/>
    </location>
</feature>
<accession>H3GPW8</accession>
<dbReference type="InParanoid" id="H3GPW8"/>
<dbReference type="eggNOG" id="ENOG502REDN">
    <property type="taxonomic scope" value="Eukaryota"/>
</dbReference>
<feature type="compositionally biased region" description="Basic residues" evidence="1">
    <location>
        <begin position="66"/>
        <end position="90"/>
    </location>
</feature>
<dbReference type="AlphaFoldDB" id="H3GPW8"/>
<dbReference type="VEuPathDB" id="FungiDB:KRP22_9119"/>
<dbReference type="EMBL" id="DS566031">
    <property type="status" value="NOT_ANNOTATED_CDS"/>
    <property type="molecule type" value="Genomic_DNA"/>
</dbReference>
<reference evidence="3" key="1">
    <citation type="journal article" date="2006" name="Science">
        <title>Phytophthora genome sequences uncover evolutionary origins and mechanisms of pathogenesis.</title>
        <authorList>
            <person name="Tyler B.M."/>
            <person name="Tripathy S."/>
            <person name="Zhang X."/>
            <person name="Dehal P."/>
            <person name="Jiang R.H."/>
            <person name="Aerts A."/>
            <person name="Arredondo F.D."/>
            <person name="Baxter L."/>
            <person name="Bensasson D."/>
            <person name="Beynon J.L."/>
            <person name="Chapman J."/>
            <person name="Damasceno C.M."/>
            <person name="Dorrance A.E."/>
            <person name="Dou D."/>
            <person name="Dickerman A.W."/>
            <person name="Dubchak I.L."/>
            <person name="Garbelotto M."/>
            <person name="Gijzen M."/>
            <person name="Gordon S.G."/>
            <person name="Govers F."/>
            <person name="Grunwald N.J."/>
            <person name="Huang W."/>
            <person name="Ivors K.L."/>
            <person name="Jones R.W."/>
            <person name="Kamoun S."/>
            <person name="Krampis K."/>
            <person name="Lamour K.H."/>
            <person name="Lee M.K."/>
            <person name="McDonald W.H."/>
            <person name="Medina M."/>
            <person name="Meijer H.J."/>
            <person name="Nordberg E.K."/>
            <person name="Maclean D.J."/>
            <person name="Ospina-Giraldo M.D."/>
            <person name="Morris P.F."/>
            <person name="Phuntumart V."/>
            <person name="Putnam N.H."/>
            <person name="Rash S."/>
            <person name="Rose J.K."/>
            <person name="Sakihama Y."/>
            <person name="Salamov A.A."/>
            <person name="Savidor A."/>
            <person name="Scheuring C.F."/>
            <person name="Smith B.M."/>
            <person name="Sobral B.W."/>
            <person name="Terry A."/>
            <person name="Torto-Alalibo T.A."/>
            <person name="Win J."/>
            <person name="Xu Z."/>
            <person name="Zhang H."/>
            <person name="Grigoriev I.V."/>
            <person name="Rokhsar D.S."/>
            <person name="Boore J.L."/>
        </authorList>
    </citation>
    <scope>NUCLEOTIDE SEQUENCE [LARGE SCALE GENOMIC DNA]</scope>
    <source>
        <strain evidence="3">Pr102</strain>
    </source>
</reference>
<protein>
    <submittedName>
        <fullName evidence="2">Uncharacterized protein</fullName>
    </submittedName>
</protein>
<sequence length="464" mass="51347">MEVLVAEDDNLISLEEALAFIDTCEINEQSFADALIGAGPLHNTSLDLHQVTAAELLTPKAAATPKPKKRAAPRHRKSSDRSSSPKKQRTRSAASSSTRLQQRKKAEMQALREQAQELETQVDLLKKSKFLPGNIVLELDTELTSDDDGALVVKDPSQKPPATWREMAIAQYKERLVSEKTNRRLKSILENQEKVNGSLSGLLQKRSVLHGMDYVLSTLPGLEPPPASGDGADSSSADNSNAILKELEATVKRLYVESKSKFTRTNQCPAVSCDMKIKHDARRGKLIEFVTTTPMSCSVGEANEILWKELTTFREYPDKVYKYGTKPNTHEKNFVLCLRSPSGVLELNGLQYMEKFEEVDRTVFVAAERMLLPTKGFKFRVECWMTVTPSTTDSSSSVVEIVVQLYIDRDDGLAASVQDISDAQNIVMGSLSNTFRKAFQAQQNALMEKAGRIKVPAPAPSIVA</sequence>
<evidence type="ECO:0000313" key="2">
    <source>
        <dbReference type="EnsemblProtists" id="Phyra78783"/>
    </source>
</evidence>
<organism evidence="2 3">
    <name type="scientific">Phytophthora ramorum</name>
    <name type="common">Sudden oak death agent</name>
    <dbReference type="NCBI Taxonomy" id="164328"/>
    <lineage>
        <taxon>Eukaryota</taxon>
        <taxon>Sar</taxon>
        <taxon>Stramenopiles</taxon>
        <taxon>Oomycota</taxon>
        <taxon>Peronosporomycetes</taxon>
        <taxon>Peronosporales</taxon>
        <taxon>Peronosporaceae</taxon>
        <taxon>Phytophthora</taxon>
    </lineage>
</organism>
<evidence type="ECO:0000256" key="1">
    <source>
        <dbReference type="SAM" id="MobiDB-lite"/>
    </source>
</evidence>
<name>H3GPW8_PHYRM</name>
<feature type="compositionally biased region" description="Low complexity" evidence="1">
    <location>
        <begin position="91"/>
        <end position="100"/>
    </location>
</feature>
<keyword evidence="3" id="KW-1185">Reference proteome</keyword>
<evidence type="ECO:0000313" key="3">
    <source>
        <dbReference type="Proteomes" id="UP000005238"/>
    </source>
</evidence>
<reference evidence="2" key="2">
    <citation type="submission" date="2015-06" db="UniProtKB">
        <authorList>
            <consortium name="EnsemblProtists"/>
        </authorList>
    </citation>
    <scope>IDENTIFICATION</scope>
    <source>
        <strain evidence="2">Pr102</strain>
    </source>
</reference>
<proteinExistence type="predicted"/>
<dbReference type="PANTHER" id="PTHR35796:SF3">
    <property type="entry name" value="BHLH DOMAIN-CONTAINING PROTEIN"/>
    <property type="match status" value="1"/>
</dbReference>
<dbReference type="EnsemblProtists" id="Phyra78783">
    <property type="protein sequence ID" value="Phyra78783"/>
    <property type="gene ID" value="Phyra78783"/>
</dbReference>
<dbReference type="OMA" id="QNIVMGS"/>
<dbReference type="PANTHER" id="PTHR35796">
    <property type="entry name" value="HYPOTHETICAL CYTOSOLIC PROTEIN"/>
    <property type="match status" value="1"/>
</dbReference>
<dbReference type="VEuPathDB" id="FungiDB:KRP23_12155"/>